<gene>
    <name evidence="2" type="ORF">N7458_008457</name>
</gene>
<dbReference type="GeneID" id="81602082"/>
<feature type="compositionally biased region" description="Polar residues" evidence="1">
    <location>
        <begin position="18"/>
        <end position="33"/>
    </location>
</feature>
<evidence type="ECO:0000313" key="3">
    <source>
        <dbReference type="Proteomes" id="UP001213681"/>
    </source>
</evidence>
<dbReference type="RefSeq" id="XP_056764665.1">
    <property type="nucleotide sequence ID" value="XM_056911839.1"/>
</dbReference>
<proteinExistence type="predicted"/>
<feature type="compositionally biased region" description="Basic and acidic residues" evidence="1">
    <location>
        <begin position="1"/>
        <end position="11"/>
    </location>
</feature>
<evidence type="ECO:0000256" key="1">
    <source>
        <dbReference type="SAM" id="MobiDB-lite"/>
    </source>
</evidence>
<dbReference type="AlphaFoldDB" id="A0AAD6C332"/>
<organism evidence="2 3">
    <name type="scientific">Penicillium daleae</name>
    <dbReference type="NCBI Taxonomy" id="63821"/>
    <lineage>
        <taxon>Eukaryota</taxon>
        <taxon>Fungi</taxon>
        <taxon>Dikarya</taxon>
        <taxon>Ascomycota</taxon>
        <taxon>Pezizomycotina</taxon>
        <taxon>Eurotiomycetes</taxon>
        <taxon>Eurotiomycetidae</taxon>
        <taxon>Eurotiales</taxon>
        <taxon>Aspergillaceae</taxon>
        <taxon>Penicillium</taxon>
    </lineage>
</organism>
<reference evidence="2" key="2">
    <citation type="journal article" date="2023" name="IMA Fungus">
        <title>Comparative genomic study of the Penicillium genus elucidates a diverse pangenome and 15 lateral gene transfer events.</title>
        <authorList>
            <person name="Petersen C."/>
            <person name="Sorensen T."/>
            <person name="Nielsen M.R."/>
            <person name="Sondergaard T.E."/>
            <person name="Sorensen J.L."/>
            <person name="Fitzpatrick D.A."/>
            <person name="Frisvad J.C."/>
            <person name="Nielsen K.L."/>
        </authorList>
    </citation>
    <scope>NUCLEOTIDE SEQUENCE</scope>
    <source>
        <strain evidence="2">IBT 16125</strain>
    </source>
</reference>
<feature type="compositionally biased region" description="Low complexity" evidence="1">
    <location>
        <begin position="97"/>
        <end position="114"/>
    </location>
</feature>
<name>A0AAD6C332_9EURO</name>
<feature type="compositionally biased region" description="Basic and acidic residues" evidence="1">
    <location>
        <begin position="129"/>
        <end position="138"/>
    </location>
</feature>
<protein>
    <submittedName>
        <fullName evidence="2">Uncharacterized protein</fullName>
    </submittedName>
</protein>
<dbReference type="Proteomes" id="UP001213681">
    <property type="component" value="Unassembled WGS sequence"/>
</dbReference>
<keyword evidence="3" id="KW-1185">Reference proteome</keyword>
<sequence>MDVERRVELPDGHLVNLSPRNQRQTGPCQQQYQAYRADYTVTELSATPSSQPNYRPRPSELGGPRSPPDNMFHRSKATKLPAPKALSERAREQRNQTPSPTSIPKPSSATYSSGGSAGRSGGRDQYWSKIRDKFERDSPLSQRASYVRSRESDQNSSPSHGHSPAK</sequence>
<accession>A0AAD6C332</accession>
<dbReference type="EMBL" id="JAPVEA010000007">
    <property type="protein sequence ID" value="KAJ5444585.1"/>
    <property type="molecule type" value="Genomic_DNA"/>
</dbReference>
<feature type="region of interest" description="Disordered" evidence="1">
    <location>
        <begin position="1"/>
        <end position="166"/>
    </location>
</feature>
<comment type="caution">
    <text evidence="2">The sequence shown here is derived from an EMBL/GenBank/DDBJ whole genome shotgun (WGS) entry which is preliminary data.</text>
</comment>
<reference evidence="2" key="1">
    <citation type="submission" date="2022-12" db="EMBL/GenBank/DDBJ databases">
        <authorList>
            <person name="Petersen C."/>
        </authorList>
    </citation>
    <scope>NUCLEOTIDE SEQUENCE</scope>
    <source>
        <strain evidence="2">IBT 16125</strain>
    </source>
</reference>
<evidence type="ECO:0000313" key="2">
    <source>
        <dbReference type="EMBL" id="KAJ5444585.1"/>
    </source>
</evidence>
<feature type="compositionally biased region" description="Polar residues" evidence="1">
    <location>
        <begin position="42"/>
        <end position="53"/>
    </location>
</feature>